<dbReference type="GO" id="GO:0003723">
    <property type="term" value="F:RNA binding"/>
    <property type="evidence" value="ECO:0007669"/>
    <property type="project" value="UniProtKB-KW"/>
</dbReference>
<dbReference type="SMART" id="SM00651">
    <property type="entry name" value="Sm"/>
    <property type="match status" value="1"/>
</dbReference>
<keyword evidence="8" id="KW-0687">Ribonucleoprotein</keyword>
<comment type="similarity">
    <text evidence="2">Belongs to the snRNP Sm proteins family.</text>
</comment>
<dbReference type="OrthoDB" id="2146at2759"/>
<dbReference type="Gene3D" id="2.30.30.100">
    <property type="match status" value="1"/>
</dbReference>
<dbReference type="PROSITE" id="PS52002">
    <property type="entry name" value="SM"/>
    <property type="match status" value="1"/>
</dbReference>
<dbReference type="GO" id="GO:0000956">
    <property type="term" value="P:nuclear-transcribed mRNA catabolic process"/>
    <property type="evidence" value="ECO:0007669"/>
    <property type="project" value="InterPro"/>
</dbReference>
<dbReference type="SUPFAM" id="SSF50182">
    <property type="entry name" value="Sm-like ribonucleoproteins"/>
    <property type="match status" value="1"/>
</dbReference>
<dbReference type="CDD" id="cd01729">
    <property type="entry name" value="LSm7"/>
    <property type="match status" value="1"/>
</dbReference>
<comment type="subcellular location">
    <subcellularLocation>
        <location evidence="1">Nucleus</location>
    </subcellularLocation>
</comment>
<dbReference type="GO" id="GO:0000398">
    <property type="term" value="P:mRNA splicing, via spliceosome"/>
    <property type="evidence" value="ECO:0007669"/>
    <property type="project" value="InterPro"/>
</dbReference>
<dbReference type="InterPro" id="IPR017132">
    <property type="entry name" value="Lsm7"/>
</dbReference>
<dbReference type="GO" id="GO:0071013">
    <property type="term" value="C:catalytic step 2 spliceosome"/>
    <property type="evidence" value="ECO:0007669"/>
    <property type="project" value="TreeGrafter"/>
</dbReference>
<reference evidence="11" key="2">
    <citation type="submission" date="2014-03" db="EMBL/GenBank/DDBJ databases">
        <title>The whipworm genome and dual-species transcriptomics of an intimate host-pathogen interaction.</title>
        <authorList>
            <person name="Foth B.J."/>
            <person name="Tsai I.J."/>
            <person name="Reid A.J."/>
            <person name="Bancroft A.J."/>
            <person name="Nichol S."/>
            <person name="Tracey A."/>
            <person name="Holroyd N."/>
            <person name="Cotton J.A."/>
            <person name="Stanley E.J."/>
            <person name="Zarowiecki M."/>
            <person name="Liu J.Z."/>
            <person name="Huckvale T."/>
            <person name="Cooper P.J."/>
            <person name="Grencis R.K."/>
            <person name="Berriman M."/>
        </authorList>
    </citation>
    <scope>NUCLEOTIDE SEQUENCE [LARGE SCALE GENOMIC DNA]</scope>
</reference>
<dbReference type="Pfam" id="PF01423">
    <property type="entry name" value="LSM"/>
    <property type="match status" value="1"/>
</dbReference>
<dbReference type="GO" id="GO:0005688">
    <property type="term" value="C:U6 snRNP"/>
    <property type="evidence" value="ECO:0007669"/>
    <property type="project" value="TreeGrafter"/>
</dbReference>
<keyword evidence="12" id="KW-1185">Reference proteome</keyword>
<evidence type="ECO:0000256" key="5">
    <source>
        <dbReference type="ARBA" id="ARBA00022884"/>
    </source>
</evidence>
<dbReference type="InterPro" id="IPR010920">
    <property type="entry name" value="LSM_dom_sf"/>
</dbReference>
<dbReference type="GO" id="GO:0097526">
    <property type="term" value="C:spliceosomal tri-snRNP complex"/>
    <property type="evidence" value="ECO:0007669"/>
    <property type="project" value="TreeGrafter"/>
</dbReference>
<proteinExistence type="inferred from homology"/>
<evidence type="ECO:0000259" key="9">
    <source>
        <dbReference type="PROSITE" id="PS52002"/>
    </source>
</evidence>
<dbReference type="EMBL" id="HG807808">
    <property type="protein sequence ID" value="CDW61076.1"/>
    <property type="molecule type" value="Genomic_DNA"/>
</dbReference>
<evidence type="ECO:0000313" key="11">
    <source>
        <dbReference type="EMBL" id="CDW61076.1"/>
    </source>
</evidence>
<dbReference type="InterPro" id="IPR047575">
    <property type="entry name" value="Sm"/>
</dbReference>
<evidence type="ECO:0000256" key="6">
    <source>
        <dbReference type="ARBA" id="ARBA00023187"/>
    </source>
</evidence>
<dbReference type="GO" id="GO:0005689">
    <property type="term" value="C:U12-type spliceosomal complex"/>
    <property type="evidence" value="ECO:0007669"/>
    <property type="project" value="TreeGrafter"/>
</dbReference>
<keyword evidence="7" id="KW-0539">Nucleus</keyword>
<name>A0A077ZL70_TRITR</name>
<evidence type="ECO:0000313" key="10">
    <source>
        <dbReference type="EMBL" id="CDW60822.1"/>
    </source>
</evidence>
<evidence type="ECO:0000256" key="8">
    <source>
        <dbReference type="ARBA" id="ARBA00023274"/>
    </source>
</evidence>
<dbReference type="InterPro" id="IPR044641">
    <property type="entry name" value="Lsm7/SmG-like"/>
</dbReference>
<evidence type="ECO:0000256" key="7">
    <source>
        <dbReference type="ARBA" id="ARBA00023242"/>
    </source>
</evidence>
<keyword evidence="3" id="KW-0507">mRNA processing</keyword>
<dbReference type="AlphaFoldDB" id="A0A077ZL70"/>
<organism evidence="11 12">
    <name type="scientific">Trichuris trichiura</name>
    <name type="common">Whipworm</name>
    <name type="synonym">Trichocephalus trichiurus</name>
    <dbReference type="NCBI Taxonomy" id="36087"/>
    <lineage>
        <taxon>Eukaryota</taxon>
        <taxon>Metazoa</taxon>
        <taxon>Ecdysozoa</taxon>
        <taxon>Nematoda</taxon>
        <taxon>Enoplea</taxon>
        <taxon>Dorylaimia</taxon>
        <taxon>Trichinellida</taxon>
        <taxon>Trichuridae</taxon>
        <taxon>Trichuris</taxon>
    </lineage>
</organism>
<dbReference type="PANTHER" id="PTHR10553:SF5">
    <property type="entry name" value="U6 SNRNA-ASSOCIATED SM-LIKE PROTEIN LSM7"/>
    <property type="match status" value="1"/>
</dbReference>
<evidence type="ECO:0000313" key="12">
    <source>
        <dbReference type="Proteomes" id="UP000030665"/>
    </source>
</evidence>
<protein>
    <submittedName>
        <fullName evidence="11">LSM domain containing protein</fullName>
    </submittedName>
</protein>
<evidence type="ECO:0000256" key="2">
    <source>
        <dbReference type="ARBA" id="ARBA00006850"/>
    </source>
</evidence>
<keyword evidence="5" id="KW-0694">RNA-binding</keyword>
<dbReference type="Proteomes" id="UP000030665">
    <property type="component" value="Unassembled WGS sequence"/>
</dbReference>
<dbReference type="EMBL" id="HG807451">
    <property type="protein sequence ID" value="CDW60822.1"/>
    <property type="molecule type" value="Genomic_DNA"/>
</dbReference>
<gene>
    <name evidence="10" type="ORF">TTRE_0000922101</name>
    <name evidence="11" type="ORF">TTRE_0000949901</name>
</gene>
<evidence type="ECO:0000256" key="3">
    <source>
        <dbReference type="ARBA" id="ARBA00022664"/>
    </source>
</evidence>
<keyword evidence="4" id="KW-0747">Spliceosome</keyword>
<accession>A0A077ZL70</accession>
<dbReference type="PIRSF" id="PIRSF037188">
    <property type="entry name" value="U6_snRNA_Lsm7"/>
    <property type="match status" value="1"/>
</dbReference>
<dbReference type="STRING" id="36087.A0A077ZL70"/>
<dbReference type="PANTHER" id="PTHR10553">
    <property type="entry name" value="SMALL NUCLEAR RIBONUCLEOPROTEIN"/>
    <property type="match status" value="1"/>
</dbReference>
<dbReference type="GO" id="GO:1990726">
    <property type="term" value="C:Lsm1-7-Pat1 complex"/>
    <property type="evidence" value="ECO:0007669"/>
    <property type="project" value="TreeGrafter"/>
</dbReference>
<sequence>MQNREKKKKESVIDLTNLIDKPIVVKFQGGREVSGILKGFDQLLNLVLDNTTETMHDADESAQANPATRNLGLIVARGNTILVIAPADGMEQIVNPFVQPDMA</sequence>
<evidence type="ECO:0000256" key="1">
    <source>
        <dbReference type="ARBA" id="ARBA00004123"/>
    </source>
</evidence>
<reference evidence="11" key="1">
    <citation type="submission" date="2014-01" db="EMBL/GenBank/DDBJ databases">
        <authorList>
            <person name="Aslett M."/>
        </authorList>
    </citation>
    <scope>NUCLEOTIDE SEQUENCE</scope>
</reference>
<keyword evidence="6" id="KW-0508">mRNA splicing</keyword>
<dbReference type="GO" id="GO:0071004">
    <property type="term" value="C:U2-type prespliceosome"/>
    <property type="evidence" value="ECO:0007669"/>
    <property type="project" value="TreeGrafter"/>
</dbReference>
<evidence type="ECO:0000256" key="4">
    <source>
        <dbReference type="ARBA" id="ARBA00022728"/>
    </source>
</evidence>
<dbReference type="InterPro" id="IPR001163">
    <property type="entry name" value="Sm_dom_euk/arc"/>
</dbReference>
<feature type="domain" description="Sm" evidence="9">
    <location>
        <begin position="10"/>
        <end position="90"/>
    </location>
</feature>